<evidence type="ECO:0000313" key="2">
    <source>
        <dbReference type="Proteomes" id="UP000647183"/>
    </source>
</evidence>
<name>A0ABR8UL30_9GAMM</name>
<dbReference type="EMBL" id="JACSQJ010000007">
    <property type="protein sequence ID" value="MBD7988735.1"/>
    <property type="molecule type" value="Genomic_DNA"/>
</dbReference>
<sequence length="123" mass="13094">MLAGLVLPAMQLAAQEQGSPVLVEKVYGKPAAFDLQEGSNRFVRLDRALDANELVGVRVLEVSRKGYALLDLPGGRVWVDKLSLRFNTAVPNAYCGRLGGDSSVSFADDVAMNAVRGAGEGCR</sequence>
<keyword evidence="2" id="KW-1185">Reference proteome</keyword>
<organism evidence="1 2">
    <name type="scientific">Luteimonas colneyensis</name>
    <dbReference type="NCBI Taxonomy" id="2762230"/>
    <lineage>
        <taxon>Bacteria</taxon>
        <taxon>Pseudomonadati</taxon>
        <taxon>Pseudomonadota</taxon>
        <taxon>Gammaproteobacteria</taxon>
        <taxon>Lysobacterales</taxon>
        <taxon>Lysobacteraceae</taxon>
        <taxon>Luteimonas</taxon>
    </lineage>
</organism>
<dbReference type="Proteomes" id="UP000647183">
    <property type="component" value="Unassembled WGS sequence"/>
</dbReference>
<dbReference type="RefSeq" id="WP_189494066.1">
    <property type="nucleotide sequence ID" value="NZ_JACSQJ010000007.1"/>
</dbReference>
<comment type="caution">
    <text evidence="1">The sequence shown here is derived from an EMBL/GenBank/DDBJ whole genome shotgun (WGS) entry which is preliminary data.</text>
</comment>
<protein>
    <submittedName>
        <fullName evidence="1">Uncharacterized protein</fullName>
    </submittedName>
</protein>
<evidence type="ECO:0000313" key="1">
    <source>
        <dbReference type="EMBL" id="MBD7988735.1"/>
    </source>
</evidence>
<reference evidence="1 2" key="1">
    <citation type="submission" date="2020-08" db="EMBL/GenBank/DDBJ databases">
        <title>A Genomic Blueprint of the Chicken Gut Microbiome.</title>
        <authorList>
            <person name="Gilroy R."/>
            <person name="Ravi A."/>
            <person name="Getino M."/>
            <person name="Pursley I."/>
            <person name="Horton D.L."/>
            <person name="Alikhan N.-F."/>
            <person name="Baker D."/>
            <person name="Gharbi K."/>
            <person name="Hall N."/>
            <person name="Watson M."/>
            <person name="Adriaenssens E.M."/>
            <person name="Foster-Nyarko E."/>
            <person name="Jarju S."/>
            <person name="Secka A."/>
            <person name="Antonio M."/>
            <person name="Oren A."/>
            <person name="Chaudhuri R."/>
            <person name="La Ragione R.M."/>
            <person name="Hildebrand F."/>
            <person name="Pallen M.J."/>
        </authorList>
    </citation>
    <scope>NUCLEOTIDE SEQUENCE [LARGE SCALE GENOMIC DNA]</scope>
    <source>
        <strain evidence="1 2">Sa2BVA3</strain>
    </source>
</reference>
<proteinExistence type="predicted"/>
<gene>
    <name evidence="1" type="ORF">H9645_11925</name>
</gene>
<accession>A0ABR8UL30</accession>